<evidence type="ECO:0000313" key="4">
    <source>
        <dbReference type="Proteomes" id="UP000229559"/>
    </source>
</evidence>
<keyword evidence="2" id="KW-0408">Iron</keyword>
<dbReference type="Proteomes" id="UP000229559">
    <property type="component" value="Unassembled WGS sequence"/>
</dbReference>
<reference evidence="4" key="1">
    <citation type="submission" date="2017-09" db="EMBL/GenBank/DDBJ databases">
        <title>Depth-based differentiation of microbial function through sediment-hosted aquifers and enrichment of novel symbionts in the deep terrestrial subsurface.</title>
        <authorList>
            <person name="Probst A.J."/>
            <person name="Ladd B."/>
            <person name="Jarett J.K."/>
            <person name="Geller-Mcgrath D.E."/>
            <person name="Sieber C.M.K."/>
            <person name="Emerson J.B."/>
            <person name="Anantharaman K."/>
            <person name="Thomas B.C."/>
            <person name="Malmstrom R."/>
            <person name="Stieglmeier M."/>
            <person name="Klingl A."/>
            <person name="Woyke T."/>
            <person name="Ryan C.M."/>
            <person name="Banfield J.F."/>
        </authorList>
    </citation>
    <scope>NUCLEOTIDE SEQUENCE [LARGE SCALE GENOMIC DNA]</scope>
</reference>
<dbReference type="HAMAP" id="MF_00163">
    <property type="entry name" value="Pep_deformylase"/>
    <property type="match status" value="1"/>
</dbReference>
<dbReference type="Gene3D" id="3.90.45.10">
    <property type="entry name" value="Peptide deformylase"/>
    <property type="match status" value="1"/>
</dbReference>
<evidence type="ECO:0000256" key="1">
    <source>
        <dbReference type="ARBA" id="ARBA00010759"/>
    </source>
</evidence>
<protein>
    <recommendedName>
        <fullName evidence="2">Peptide deformylase</fullName>
        <shortName evidence="2">PDF</shortName>
        <ecNumber evidence="2">3.5.1.88</ecNumber>
    </recommendedName>
    <alternativeName>
        <fullName evidence="2">Polypeptide deformylase</fullName>
    </alternativeName>
</protein>
<name>A0A2M6YQL7_9BACT</name>
<gene>
    <name evidence="2 3" type="primary">def</name>
    <name evidence="3" type="ORF">COT04_00270</name>
</gene>
<dbReference type="Pfam" id="PF01327">
    <property type="entry name" value="Pep_deformylase"/>
    <property type="match status" value="1"/>
</dbReference>
<comment type="function">
    <text evidence="2">Removes the formyl group from the N-terminal Met of newly synthesized proteins. Requires at least a dipeptide for an efficient rate of reaction. N-terminal L-methionine is a prerequisite for activity but the enzyme has broad specificity at other positions.</text>
</comment>
<keyword evidence="2" id="KW-0378">Hydrolase</keyword>
<organism evidence="3 4">
    <name type="scientific">Candidatus Shapirobacteria bacterium CG07_land_8_20_14_0_80_39_12</name>
    <dbReference type="NCBI Taxonomy" id="1974480"/>
    <lineage>
        <taxon>Bacteria</taxon>
        <taxon>Candidatus Shapironibacteriota</taxon>
    </lineage>
</organism>
<dbReference type="GO" id="GO:0006412">
    <property type="term" value="P:translation"/>
    <property type="evidence" value="ECO:0007669"/>
    <property type="project" value="UniProtKB-UniRule"/>
</dbReference>
<comment type="catalytic activity">
    <reaction evidence="2">
        <text>N-terminal N-formyl-L-methionyl-[peptide] + H2O = N-terminal L-methionyl-[peptide] + formate</text>
        <dbReference type="Rhea" id="RHEA:24420"/>
        <dbReference type="Rhea" id="RHEA-COMP:10639"/>
        <dbReference type="Rhea" id="RHEA-COMP:10640"/>
        <dbReference type="ChEBI" id="CHEBI:15377"/>
        <dbReference type="ChEBI" id="CHEBI:15740"/>
        <dbReference type="ChEBI" id="CHEBI:49298"/>
        <dbReference type="ChEBI" id="CHEBI:64731"/>
        <dbReference type="EC" id="3.5.1.88"/>
    </reaction>
</comment>
<dbReference type="InterPro" id="IPR023635">
    <property type="entry name" value="Peptide_deformylase"/>
</dbReference>
<feature type="binding site" evidence="2">
    <location>
        <position position="149"/>
    </location>
    <ligand>
        <name>Fe cation</name>
        <dbReference type="ChEBI" id="CHEBI:24875"/>
    </ligand>
</feature>
<feature type="active site" evidence="2">
    <location>
        <position position="146"/>
    </location>
</feature>
<keyword evidence="2" id="KW-0648">Protein biosynthesis</keyword>
<dbReference type="PRINTS" id="PR01576">
    <property type="entry name" value="PDEFORMYLASE"/>
</dbReference>
<feature type="binding site" evidence="2">
    <location>
        <position position="145"/>
    </location>
    <ligand>
        <name>Fe cation</name>
        <dbReference type="ChEBI" id="CHEBI:24875"/>
    </ligand>
</feature>
<dbReference type="PIRSF" id="PIRSF004749">
    <property type="entry name" value="Pep_def"/>
    <property type="match status" value="1"/>
</dbReference>
<dbReference type="NCBIfam" id="TIGR00079">
    <property type="entry name" value="pept_deformyl"/>
    <property type="match status" value="1"/>
</dbReference>
<evidence type="ECO:0000256" key="2">
    <source>
        <dbReference type="HAMAP-Rule" id="MF_00163"/>
    </source>
</evidence>
<dbReference type="CDD" id="cd00487">
    <property type="entry name" value="Pep_deformylase"/>
    <property type="match status" value="1"/>
</dbReference>
<feature type="binding site" evidence="2">
    <location>
        <position position="101"/>
    </location>
    <ligand>
        <name>Fe cation</name>
        <dbReference type="ChEBI" id="CHEBI:24875"/>
    </ligand>
</feature>
<accession>A0A2M6YQL7</accession>
<evidence type="ECO:0000313" key="3">
    <source>
        <dbReference type="EMBL" id="PIU33391.1"/>
    </source>
</evidence>
<dbReference type="EC" id="3.5.1.88" evidence="2"/>
<dbReference type="EMBL" id="PEXA01000009">
    <property type="protein sequence ID" value="PIU33391.1"/>
    <property type="molecule type" value="Genomic_DNA"/>
</dbReference>
<dbReference type="PANTHER" id="PTHR10458:SF22">
    <property type="entry name" value="PEPTIDE DEFORMYLASE"/>
    <property type="match status" value="1"/>
</dbReference>
<dbReference type="GO" id="GO:0046872">
    <property type="term" value="F:metal ion binding"/>
    <property type="evidence" value="ECO:0007669"/>
    <property type="project" value="UniProtKB-KW"/>
</dbReference>
<comment type="cofactor">
    <cofactor evidence="2">
        <name>Fe(2+)</name>
        <dbReference type="ChEBI" id="CHEBI:29033"/>
    </cofactor>
    <text evidence="2">Binds 1 Fe(2+) ion.</text>
</comment>
<keyword evidence="2" id="KW-0479">Metal-binding</keyword>
<comment type="caution">
    <text evidence="3">The sequence shown here is derived from an EMBL/GenBank/DDBJ whole genome shotgun (WGS) entry which is preliminary data.</text>
</comment>
<comment type="similarity">
    <text evidence="1 2">Belongs to the polypeptide deformylase family.</text>
</comment>
<dbReference type="AlphaFoldDB" id="A0A2M6YQL7"/>
<dbReference type="InterPro" id="IPR036821">
    <property type="entry name" value="Peptide_deformylase_sf"/>
</dbReference>
<sequence>MAVRNILQIGDPRLKAKNQFISDFNNSKLKKVIKDLVETMRASGLLIGIAAPQIGENYQILATEIRETKARAVIQSDKLRVYVNPKIVFYSKAKDIAYEGCGSVVQANLFGPVERPKEVIIEAFNPDGHKFRLRCNGLLGRVIQHEYDHLSGIEFTEKIVDYKKLMNRDFYLKRIKNSKQQIQSAIVTIKEFSEL</sequence>
<dbReference type="SUPFAM" id="SSF56420">
    <property type="entry name" value="Peptide deformylase"/>
    <property type="match status" value="1"/>
</dbReference>
<dbReference type="GO" id="GO:0042586">
    <property type="term" value="F:peptide deformylase activity"/>
    <property type="evidence" value="ECO:0007669"/>
    <property type="project" value="UniProtKB-UniRule"/>
</dbReference>
<proteinExistence type="inferred from homology"/>
<dbReference type="PANTHER" id="PTHR10458">
    <property type="entry name" value="PEPTIDE DEFORMYLASE"/>
    <property type="match status" value="1"/>
</dbReference>